<accession>A0AAV0PBI3</accession>
<dbReference type="EMBL" id="CAMGYJ010000008">
    <property type="protein sequence ID" value="CAI0468532.1"/>
    <property type="molecule type" value="Genomic_DNA"/>
</dbReference>
<dbReference type="Proteomes" id="UP001154282">
    <property type="component" value="Unassembled WGS sequence"/>
</dbReference>
<gene>
    <name evidence="2" type="ORF">LITE_LOCUS37838</name>
</gene>
<keyword evidence="1" id="KW-0732">Signal</keyword>
<evidence type="ECO:0000313" key="2">
    <source>
        <dbReference type="EMBL" id="CAI0468532.1"/>
    </source>
</evidence>
<keyword evidence="3" id="KW-1185">Reference proteome</keyword>
<feature type="chain" id="PRO_5043773845" evidence="1">
    <location>
        <begin position="19"/>
        <end position="84"/>
    </location>
</feature>
<proteinExistence type="predicted"/>
<comment type="caution">
    <text evidence="2">The sequence shown here is derived from an EMBL/GenBank/DDBJ whole genome shotgun (WGS) entry which is preliminary data.</text>
</comment>
<dbReference type="AlphaFoldDB" id="A0AAV0PBI3"/>
<feature type="non-terminal residue" evidence="2">
    <location>
        <position position="1"/>
    </location>
</feature>
<protein>
    <submittedName>
        <fullName evidence="2">Uncharacterized protein</fullName>
    </submittedName>
</protein>
<reference evidence="2" key="1">
    <citation type="submission" date="2022-08" db="EMBL/GenBank/DDBJ databases">
        <authorList>
            <person name="Gutierrez-Valencia J."/>
        </authorList>
    </citation>
    <scope>NUCLEOTIDE SEQUENCE</scope>
</reference>
<feature type="signal peptide" evidence="1">
    <location>
        <begin position="1"/>
        <end position="18"/>
    </location>
</feature>
<name>A0AAV0PBI3_9ROSI</name>
<organism evidence="2 3">
    <name type="scientific">Linum tenue</name>
    <dbReference type="NCBI Taxonomy" id="586396"/>
    <lineage>
        <taxon>Eukaryota</taxon>
        <taxon>Viridiplantae</taxon>
        <taxon>Streptophyta</taxon>
        <taxon>Embryophyta</taxon>
        <taxon>Tracheophyta</taxon>
        <taxon>Spermatophyta</taxon>
        <taxon>Magnoliopsida</taxon>
        <taxon>eudicotyledons</taxon>
        <taxon>Gunneridae</taxon>
        <taxon>Pentapetalae</taxon>
        <taxon>rosids</taxon>
        <taxon>fabids</taxon>
        <taxon>Malpighiales</taxon>
        <taxon>Linaceae</taxon>
        <taxon>Linum</taxon>
    </lineage>
</organism>
<evidence type="ECO:0000256" key="1">
    <source>
        <dbReference type="SAM" id="SignalP"/>
    </source>
</evidence>
<sequence length="84" mass="8566">HFKLILCIVVLGFAVSGGKNNSGIGAEAGNVNEYLICDTVADCGSPGCCRCIGYCVCACPKQVPDAERLAGGSKGLEEDQGKGN</sequence>
<evidence type="ECO:0000313" key="3">
    <source>
        <dbReference type="Proteomes" id="UP001154282"/>
    </source>
</evidence>